<dbReference type="AlphaFoldDB" id="A0A941BHA4"/>
<proteinExistence type="predicted"/>
<dbReference type="EMBL" id="JAGQDE010000001">
    <property type="protein sequence ID" value="MBQ0957447.1"/>
    <property type="molecule type" value="Genomic_DNA"/>
</dbReference>
<evidence type="ECO:0000313" key="2">
    <source>
        <dbReference type="EMBL" id="MBQ0957447.1"/>
    </source>
</evidence>
<evidence type="ECO:0000256" key="1">
    <source>
        <dbReference type="SAM" id="Phobius"/>
    </source>
</evidence>
<keyword evidence="1" id="KW-1133">Transmembrane helix</keyword>
<gene>
    <name evidence="2" type="ORF">KAK06_00620</name>
</gene>
<keyword evidence="1" id="KW-0812">Transmembrane</keyword>
<comment type="caution">
    <text evidence="2">The sequence shown here is derived from an EMBL/GenBank/DDBJ whole genome shotgun (WGS) entry which is preliminary data.</text>
</comment>
<dbReference type="RefSeq" id="WP_210799750.1">
    <property type="nucleotide sequence ID" value="NZ_JAGQDE010000001.1"/>
</dbReference>
<accession>A0A941BHA4</accession>
<name>A0A941BHA4_9BURK</name>
<organism evidence="2 3">
    <name type="scientific">Ideonella aquatica</name>
    <dbReference type="NCBI Taxonomy" id="2824119"/>
    <lineage>
        <taxon>Bacteria</taxon>
        <taxon>Pseudomonadati</taxon>
        <taxon>Pseudomonadota</taxon>
        <taxon>Betaproteobacteria</taxon>
        <taxon>Burkholderiales</taxon>
        <taxon>Sphaerotilaceae</taxon>
        <taxon>Ideonella</taxon>
    </lineage>
</organism>
<keyword evidence="3" id="KW-1185">Reference proteome</keyword>
<dbReference type="Proteomes" id="UP000678374">
    <property type="component" value="Unassembled WGS sequence"/>
</dbReference>
<evidence type="ECO:0000313" key="3">
    <source>
        <dbReference type="Proteomes" id="UP000678374"/>
    </source>
</evidence>
<sequence length="250" mass="27066">MSETLSPSTPITPWWRRPFVVSVLVVLLVVAGTIGWSMYAGLKDEARRGLEHGLPWQVETLADGGSRVFGLQPGVDTLDSVQSRLGEDMNVGLIVAGDAPPALEGFVESLRAGFVTGRLVAAFEADDGWLQRARERAVSSDYGEGGRSRRYTLAADDRRQAGASRLLALAYLPAVKLDAETVRQRFGEPAERITGPQGESQWLYPDRGIAVVLPPEQGEAAKARAVIQYVAPRDFEARLRAPLQAASAAR</sequence>
<feature type="transmembrane region" description="Helical" evidence="1">
    <location>
        <begin position="20"/>
        <end position="42"/>
    </location>
</feature>
<keyword evidence="1" id="KW-0472">Membrane</keyword>
<protein>
    <submittedName>
        <fullName evidence="2">Uncharacterized protein</fullName>
    </submittedName>
</protein>
<reference evidence="2" key="1">
    <citation type="submission" date="2021-04" db="EMBL/GenBank/DDBJ databases">
        <title>The genome sequence of Ideonella sp. 4Y11.</title>
        <authorList>
            <person name="Liu Y."/>
        </authorList>
    </citation>
    <scope>NUCLEOTIDE SEQUENCE</scope>
    <source>
        <strain evidence="2">4Y11</strain>
    </source>
</reference>